<feature type="compositionally biased region" description="Low complexity" evidence="4">
    <location>
        <begin position="483"/>
        <end position="495"/>
    </location>
</feature>
<dbReference type="PANTHER" id="PTHR24329">
    <property type="entry name" value="HOMEOBOX PROTEIN ARISTALESS"/>
    <property type="match status" value="1"/>
</dbReference>
<dbReference type="PROSITE" id="PS50803">
    <property type="entry name" value="OAR"/>
    <property type="match status" value="1"/>
</dbReference>
<dbReference type="GO" id="GO:0000981">
    <property type="term" value="F:DNA-binding transcription factor activity, RNA polymerase II-specific"/>
    <property type="evidence" value="ECO:0007669"/>
    <property type="project" value="TreeGrafter"/>
</dbReference>
<protein>
    <submittedName>
        <fullName evidence="8">Transcription initiation factor TFIID subunit 4-like</fullName>
    </submittedName>
</protein>
<feature type="compositionally biased region" description="Low complexity" evidence="4">
    <location>
        <begin position="393"/>
        <end position="407"/>
    </location>
</feature>
<dbReference type="Proteomes" id="UP001318040">
    <property type="component" value="Chromosome 8"/>
</dbReference>
<feature type="domain" description="Homeobox" evidence="5">
    <location>
        <begin position="102"/>
        <end position="115"/>
    </location>
</feature>
<feature type="region of interest" description="Disordered" evidence="4">
    <location>
        <begin position="464"/>
        <end position="495"/>
    </location>
</feature>
<evidence type="ECO:0000259" key="6">
    <source>
        <dbReference type="PROSITE" id="PS50803"/>
    </source>
</evidence>
<evidence type="ECO:0000313" key="7">
    <source>
        <dbReference type="Proteomes" id="UP001318040"/>
    </source>
</evidence>
<keyword evidence="3" id="KW-0371">Homeobox</keyword>
<evidence type="ECO:0000256" key="2">
    <source>
        <dbReference type="ARBA" id="ARBA00022473"/>
    </source>
</evidence>
<evidence type="ECO:0000256" key="4">
    <source>
        <dbReference type="SAM" id="MobiDB-lite"/>
    </source>
</evidence>
<feature type="compositionally biased region" description="Low complexity" evidence="4">
    <location>
        <begin position="130"/>
        <end position="148"/>
    </location>
</feature>
<organism evidence="7 8">
    <name type="scientific">Petromyzon marinus</name>
    <name type="common">Sea lamprey</name>
    <dbReference type="NCBI Taxonomy" id="7757"/>
    <lineage>
        <taxon>Eukaryota</taxon>
        <taxon>Metazoa</taxon>
        <taxon>Chordata</taxon>
        <taxon>Craniata</taxon>
        <taxon>Vertebrata</taxon>
        <taxon>Cyclostomata</taxon>
        <taxon>Hyperoartia</taxon>
        <taxon>Petromyzontiformes</taxon>
        <taxon>Petromyzontidae</taxon>
        <taxon>Petromyzon</taxon>
    </lineage>
</organism>
<evidence type="ECO:0000256" key="1">
    <source>
        <dbReference type="ARBA" id="ARBA00004123"/>
    </source>
</evidence>
<feature type="region of interest" description="Disordered" evidence="4">
    <location>
        <begin position="112"/>
        <end position="177"/>
    </location>
</feature>
<evidence type="ECO:0000256" key="3">
    <source>
        <dbReference type="PROSITE-ProRule" id="PRU00108"/>
    </source>
</evidence>
<evidence type="ECO:0000259" key="5">
    <source>
        <dbReference type="PROSITE" id="PS50071"/>
    </source>
</evidence>
<feature type="DNA-binding region" description="Homeobox" evidence="3">
    <location>
        <begin position="104"/>
        <end position="116"/>
    </location>
</feature>
<name>A0AAJ7SVL5_PETMA</name>
<dbReference type="SUPFAM" id="SSF46689">
    <property type="entry name" value="Homeodomain-like"/>
    <property type="match status" value="1"/>
</dbReference>
<feature type="region of interest" description="Disordered" evidence="4">
    <location>
        <begin position="358"/>
        <end position="407"/>
    </location>
</feature>
<dbReference type="CDD" id="cd00086">
    <property type="entry name" value="homeodomain"/>
    <property type="match status" value="1"/>
</dbReference>
<dbReference type="GO" id="GO:0005634">
    <property type="term" value="C:nucleus"/>
    <property type="evidence" value="ECO:0007669"/>
    <property type="project" value="UniProtKB-SubCell"/>
</dbReference>
<feature type="region of interest" description="Disordered" evidence="4">
    <location>
        <begin position="52"/>
        <end position="81"/>
    </location>
</feature>
<feature type="region of interest" description="Disordered" evidence="4">
    <location>
        <begin position="195"/>
        <end position="232"/>
    </location>
</feature>
<dbReference type="Gene3D" id="1.10.10.60">
    <property type="entry name" value="Homeodomain-like"/>
    <property type="match status" value="1"/>
</dbReference>
<comment type="subcellular location">
    <subcellularLocation>
        <location evidence="1 3">Nucleus</location>
    </subcellularLocation>
</comment>
<dbReference type="InterPro" id="IPR003654">
    <property type="entry name" value="OAR_dom"/>
</dbReference>
<dbReference type="InterPro" id="IPR050649">
    <property type="entry name" value="Paired_Homeobox_TFs"/>
</dbReference>
<dbReference type="GO" id="GO:0000977">
    <property type="term" value="F:RNA polymerase II transcription regulatory region sequence-specific DNA binding"/>
    <property type="evidence" value="ECO:0007669"/>
    <property type="project" value="TreeGrafter"/>
</dbReference>
<dbReference type="PANTHER" id="PTHR24329:SF337">
    <property type="entry name" value="ARISTALESS RELATED HOMEOBOX"/>
    <property type="match status" value="1"/>
</dbReference>
<keyword evidence="7" id="KW-1185">Reference proteome</keyword>
<feature type="domain" description="OAR" evidence="6">
    <location>
        <begin position="270"/>
        <end position="283"/>
    </location>
</feature>
<dbReference type="KEGG" id="pmrn:116940395"/>
<dbReference type="AlphaFoldDB" id="A0AAJ7SVL5"/>
<dbReference type="InterPro" id="IPR001356">
    <property type="entry name" value="HD"/>
</dbReference>
<sequence length="495" mass="50994">LIVTIILPTIPTSLARTHPPTHHSLTHSLPDIHHPPVHSSTHSLTNSLAHTFTHPSTHSPIHESTHPTTHLPTHPLTHNSLALTRSPTDSLVHPSIPRLRHKVWFQNRRAKWRKTERGSGDTDGDRESPGGEAAGAAGAAASKARASSPEPPRHRREATPSQPSGGRSSVGPPPFPPPACFPAMLALSTASYARALTQPGPPAGKEPSGDTTASARVSPFTAAAPPPLPMLPPRSRAGGGVFCPCCVADPLAGPLPPMLPYGCPAPQRNASVAALRLRAREHAAALLQHTARLMPSADPAHSAGAHVSMLRAQSLGLNLNLNLGSSFGLPPPPPRHAPPATSAAAAAVAAAAVSLSSSSSTTTSSSPPPGLADSGVHLSSTRNHVGSGEGSAQMQQHMQQQMQQHMQQTALLLRQPLKPPALRSILHPMAPSGIHQQLASGSIGSGIAGLMDPNCTATLVTAVASSDGPAPGENARSLQARDSSSSSGSGSDHEL</sequence>
<feature type="non-terminal residue" evidence="8">
    <location>
        <position position="1"/>
    </location>
</feature>
<accession>A0AAJ7SVL5</accession>
<dbReference type="RefSeq" id="XP_032806069.1">
    <property type="nucleotide sequence ID" value="XM_032950178.1"/>
</dbReference>
<keyword evidence="3" id="KW-0539">Nucleus</keyword>
<feature type="compositionally biased region" description="Low complexity" evidence="4">
    <location>
        <begin position="160"/>
        <end position="170"/>
    </location>
</feature>
<feature type="compositionally biased region" description="Basic and acidic residues" evidence="4">
    <location>
        <begin position="113"/>
        <end position="129"/>
    </location>
</feature>
<dbReference type="InterPro" id="IPR009057">
    <property type="entry name" value="Homeodomain-like_sf"/>
</dbReference>
<proteinExistence type="predicted"/>
<keyword evidence="2" id="KW-0217">Developmental protein</keyword>
<evidence type="ECO:0000313" key="8">
    <source>
        <dbReference type="RefSeq" id="XP_032806069.1"/>
    </source>
</evidence>
<keyword evidence="3" id="KW-0238">DNA-binding</keyword>
<dbReference type="PROSITE" id="PS50071">
    <property type="entry name" value="HOMEOBOX_2"/>
    <property type="match status" value="1"/>
</dbReference>
<reference evidence="8" key="1">
    <citation type="submission" date="2025-08" db="UniProtKB">
        <authorList>
            <consortium name="RefSeq"/>
        </authorList>
    </citation>
    <scope>IDENTIFICATION</scope>
    <source>
        <tissue evidence="8">Sperm</tissue>
    </source>
</reference>
<gene>
    <name evidence="8" type="primary">LOC116940395</name>
</gene>
<feature type="compositionally biased region" description="Low complexity" evidence="4">
    <location>
        <begin position="66"/>
        <end position="78"/>
    </location>
</feature>